<dbReference type="InterPro" id="IPR011004">
    <property type="entry name" value="Trimer_LpxA-like_sf"/>
</dbReference>
<comment type="similarity">
    <text evidence="8">Belongs to the transferase hexapeptide repeat family. LpxA subfamily.</text>
</comment>
<dbReference type="RefSeq" id="WP_101521515.1">
    <property type="nucleotide sequence ID" value="NZ_PKLZ01000008.1"/>
</dbReference>
<protein>
    <recommendedName>
        <fullName evidence="8">Acyl-[acyl-carrier-protein]--UDP-N-acetylglucosamine O-acyltransferase</fullName>
        <shortName evidence="8">UDP-N-acetylglucosamine acyltransferase</shortName>
        <ecNumber evidence="8">2.3.1.129</ecNumber>
    </recommendedName>
</protein>
<evidence type="ECO:0000256" key="2">
    <source>
        <dbReference type="ARBA" id="ARBA00022516"/>
    </source>
</evidence>
<dbReference type="GO" id="GO:0008780">
    <property type="term" value="F:acyl-[acyl-carrier-protein]-UDP-N-acetylglucosamine O-acyltransferase activity"/>
    <property type="evidence" value="ECO:0007669"/>
    <property type="project" value="UniProtKB-UniRule"/>
</dbReference>
<evidence type="ECO:0000259" key="9">
    <source>
        <dbReference type="Pfam" id="PF13720"/>
    </source>
</evidence>
<evidence type="ECO:0000313" key="11">
    <source>
        <dbReference type="Proteomes" id="UP000234845"/>
    </source>
</evidence>
<reference evidence="11" key="1">
    <citation type="submission" date="2017-11" db="EMBL/GenBank/DDBJ databases">
        <title>The draft genome sequence of Chromatocurvus sp. F02.</title>
        <authorList>
            <person name="Du Z.-J."/>
            <person name="Chang Y.-Q."/>
        </authorList>
    </citation>
    <scope>NUCLEOTIDE SEQUENCE [LARGE SCALE GENOMIC DNA]</scope>
    <source>
        <strain evidence="11">F02</strain>
    </source>
</reference>
<name>A0A2N5Y1J6_9GAMM</name>
<dbReference type="UniPathway" id="UPA00359">
    <property type="reaction ID" value="UER00477"/>
</dbReference>
<evidence type="ECO:0000256" key="7">
    <source>
        <dbReference type="ARBA" id="ARBA00023315"/>
    </source>
</evidence>
<dbReference type="NCBIfam" id="TIGR01852">
    <property type="entry name" value="lipid_A_lpxA"/>
    <property type="match status" value="1"/>
</dbReference>
<keyword evidence="1 8" id="KW-0963">Cytoplasm</keyword>
<dbReference type="HAMAP" id="MF_00387">
    <property type="entry name" value="LpxA"/>
    <property type="match status" value="1"/>
</dbReference>
<dbReference type="Pfam" id="PF13720">
    <property type="entry name" value="Acetyltransf_11"/>
    <property type="match status" value="1"/>
</dbReference>
<evidence type="ECO:0000256" key="3">
    <source>
        <dbReference type="ARBA" id="ARBA00022556"/>
    </source>
</evidence>
<dbReference type="Gene3D" id="1.20.1180.10">
    <property type="entry name" value="Udp N-acetylglucosamine O-acyltransferase, C-terminal domain"/>
    <property type="match status" value="1"/>
</dbReference>
<evidence type="ECO:0000256" key="1">
    <source>
        <dbReference type="ARBA" id="ARBA00022490"/>
    </source>
</evidence>
<dbReference type="GO" id="GO:0016020">
    <property type="term" value="C:membrane"/>
    <property type="evidence" value="ECO:0007669"/>
    <property type="project" value="GOC"/>
</dbReference>
<dbReference type="Pfam" id="PF00132">
    <property type="entry name" value="Hexapep"/>
    <property type="match status" value="1"/>
</dbReference>
<proteinExistence type="inferred from homology"/>
<dbReference type="Proteomes" id="UP000234845">
    <property type="component" value="Unassembled WGS sequence"/>
</dbReference>
<dbReference type="GO" id="GO:0009245">
    <property type="term" value="P:lipid A biosynthetic process"/>
    <property type="evidence" value="ECO:0007669"/>
    <property type="project" value="UniProtKB-UniRule"/>
</dbReference>
<keyword evidence="5 8" id="KW-0677">Repeat</keyword>
<dbReference type="NCBIfam" id="NF003657">
    <property type="entry name" value="PRK05289.1"/>
    <property type="match status" value="1"/>
</dbReference>
<keyword evidence="3 8" id="KW-0441">Lipid A biosynthesis</keyword>
<organism evidence="10 11">
    <name type="scientific">Kineobactrum sediminis</name>
    <dbReference type="NCBI Taxonomy" id="1905677"/>
    <lineage>
        <taxon>Bacteria</taxon>
        <taxon>Pseudomonadati</taxon>
        <taxon>Pseudomonadota</taxon>
        <taxon>Gammaproteobacteria</taxon>
        <taxon>Cellvibrionales</taxon>
        <taxon>Halieaceae</taxon>
        <taxon>Kineobactrum</taxon>
    </lineage>
</organism>
<dbReference type="AlphaFoldDB" id="A0A2N5Y1J6"/>
<dbReference type="InterPro" id="IPR029098">
    <property type="entry name" value="Acetyltransf_C"/>
</dbReference>
<keyword evidence="7 8" id="KW-0012">Acyltransferase</keyword>
<dbReference type="PROSITE" id="PS00101">
    <property type="entry name" value="HEXAPEP_TRANSFERASES"/>
    <property type="match status" value="2"/>
</dbReference>
<dbReference type="InterPro" id="IPR018357">
    <property type="entry name" value="Hexapep_transf_CS"/>
</dbReference>
<dbReference type="InterPro" id="IPR037157">
    <property type="entry name" value="Acetyltransf_C_sf"/>
</dbReference>
<dbReference type="InterPro" id="IPR010137">
    <property type="entry name" value="Lipid_A_LpxA"/>
</dbReference>
<comment type="subcellular location">
    <subcellularLocation>
        <location evidence="8">Cytoplasm</location>
    </subcellularLocation>
</comment>
<sequence length="270" mass="28871">MDGQLNNRKEHGVLLHPTAIIDASAQLDSDVVVGPYAIVGPQVEIGAGTRIASHVVILGHTRIGRDNSIHAHACLGDAPQDLAYTEEPTRLELGDNNTIREFVTIHRGSARSDGVTRVGDRGLFMVHSHIAHDCQIGNHVVLANGATLGGHVSVGDRAIVGGLAGIHQFVRIGAQAMVGACSMVTQDLPPFVTAAGSRASLRGLNSRGLQRAGMSADRRRTLKQAYRLLFRSGLRLAEACHEVREQGLTSVDVLQLLAFLEQESTRGILR</sequence>
<dbReference type="InterPro" id="IPR001451">
    <property type="entry name" value="Hexapep"/>
</dbReference>
<comment type="caution">
    <text evidence="10">The sequence shown here is derived from an EMBL/GenBank/DDBJ whole genome shotgun (WGS) entry which is preliminary data.</text>
</comment>
<dbReference type="PIRSF" id="PIRSF000456">
    <property type="entry name" value="UDP-GlcNAc_acltr"/>
    <property type="match status" value="1"/>
</dbReference>
<comment type="pathway">
    <text evidence="8">Glycolipid biosynthesis; lipid IV(A) biosynthesis; lipid IV(A) from (3R)-3-hydroxytetradecanoyl-[acyl-carrier-protein] and UDP-N-acetyl-alpha-D-glucosamine: step 1/6.</text>
</comment>
<evidence type="ECO:0000256" key="5">
    <source>
        <dbReference type="ARBA" id="ARBA00022737"/>
    </source>
</evidence>
<feature type="domain" description="UDP N-acetylglucosamine O-acyltransferase C-terminal" evidence="9">
    <location>
        <begin position="187"/>
        <end position="268"/>
    </location>
</feature>
<dbReference type="EC" id="2.3.1.129" evidence="8"/>
<gene>
    <name evidence="8" type="primary">lpxA</name>
    <name evidence="10" type="ORF">CWI75_10825</name>
</gene>
<comment type="catalytic activity">
    <reaction evidence="8">
        <text>a (3R)-hydroxyacyl-[ACP] + UDP-N-acetyl-alpha-D-glucosamine = a UDP-3-O-[(3R)-3-hydroxyacyl]-N-acetyl-alpha-D-glucosamine + holo-[ACP]</text>
        <dbReference type="Rhea" id="RHEA:67812"/>
        <dbReference type="Rhea" id="RHEA-COMP:9685"/>
        <dbReference type="Rhea" id="RHEA-COMP:9945"/>
        <dbReference type="ChEBI" id="CHEBI:57705"/>
        <dbReference type="ChEBI" id="CHEBI:64479"/>
        <dbReference type="ChEBI" id="CHEBI:78827"/>
        <dbReference type="ChEBI" id="CHEBI:173225"/>
        <dbReference type="EC" id="2.3.1.129"/>
    </reaction>
</comment>
<keyword evidence="2 8" id="KW-0444">Lipid biosynthesis</keyword>
<evidence type="ECO:0000313" key="10">
    <source>
        <dbReference type="EMBL" id="PLW82263.1"/>
    </source>
</evidence>
<comment type="subunit">
    <text evidence="8">Homotrimer.</text>
</comment>
<keyword evidence="11" id="KW-1185">Reference proteome</keyword>
<evidence type="ECO:0000256" key="4">
    <source>
        <dbReference type="ARBA" id="ARBA00022679"/>
    </source>
</evidence>
<evidence type="ECO:0000256" key="6">
    <source>
        <dbReference type="ARBA" id="ARBA00023098"/>
    </source>
</evidence>
<dbReference type="PANTHER" id="PTHR43480:SF1">
    <property type="entry name" value="ACYL-[ACYL-CARRIER-PROTEIN]--UDP-N-ACETYLGLUCOSAMINE O-ACYLTRANSFERASE, MITOCHONDRIAL-RELATED"/>
    <property type="match status" value="1"/>
</dbReference>
<comment type="function">
    <text evidence="8">Involved in the biosynthesis of lipid A, a phosphorylated glycolipid that anchors the lipopolysaccharide to the outer membrane of the cell.</text>
</comment>
<dbReference type="CDD" id="cd03351">
    <property type="entry name" value="LbH_UDP-GlcNAc_AT"/>
    <property type="match status" value="1"/>
</dbReference>
<dbReference type="OrthoDB" id="9807278at2"/>
<keyword evidence="4 8" id="KW-0808">Transferase</keyword>
<dbReference type="Gene3D" id="2.160.10.10">
    <property type="entry name" value="Hexapeptide repeat proteins"/>
    <property type="match status" value="1"/>
</dbReference>
<dbReference type="EMBL" id="PKLZ01000008">
    <property type="protein sequence ID" value="PLW82263.1"/>
    <property type="molecule type" value="Genomic_DNA"/>
</dbReference>
<dbReference type="SUPFAM" id="SSF51161">
    <property type="entry name" value="Trimeric LpxA-like enzymes"/>
    <property type="match status" value="1"/>
</dbReference>
<accession>A0A2N5Y1J6</accession>
<evidence type="ECO:0000256" key="8">
    <source>
        <dbReference type="HAMAP-Rule" id="MF_00387"/>
    </source>
</evidence>
<keyword evidence="6 8" id="KW-0443">Lipid metabolism</keyword>
<dbReference type="GO" id="GO:0005737">
    <property type="term" value="C:cytoplasm"/>
    <property type="evidence" value="ECO:0007669"/>
    <property type="project" value="UniProtKB-SubCell"/>
</dbReference>
<dbReference type="PANTHER" id="PTHR43480">
    <property type="entry name" value="ACYL-[ACYL-CARRIER-PROTEIN]--UDP-N-ACETYLGLUCOSAMINE O-ACYLTRANSFERASE"/>
    <property type="match status" value="1"/>
</dbReference>